<organism evidence="1 2">
    <name type="scientific">Flavobacterium album</name>
    <dbReference type="NCBI Taxonomy" id="2175091"/>
    <lineage>
        <taxon>Bacteria</taxon>
        <taxon>Pseudomonadati</taxon>
        <taxon>Bacteroidota</taxon>
        <taxon>Flavobacteriia</taxon>
        <taxon>Flavobacteriales</taxon>
        <taxon>Flavobacteriaceae</taxon>
        <taxon>Flavobacterium</taxon>
    </lineage>
</organism>
<name>A0A2S1QY60_9FLAO</name>
<evidence type="ECO:0000313" key="1">
    <source>
        <dbReference type="EMBL" id="AWH85357.1"/>
    </source>
</evidence>
<dbReference type="KEGG" id="falb:HYN59_09625"/>
<evidence type="ECO:0000313" key="2">
    <source>
        <dbReference type="Proteomes" id="UP000244929"/>
    </source>
</evidence>
<gene>
    <name evidence="1" type="ORF">HYN59_09625</name>
</gene>
<protein>
    <submittedName>
        <fullName evidence="1">Membrane-binding protein</fullName>
    </submittedName>
</protein>
<dbReference type="AlphaFoldDB" id="A0A2S1QY60"/>
<sequence>MVPAMAQKTFGSAKYTAMCSYYGESITGNITAYEAGDTAGKVVKDIMSVIGLKANFELRAANVPNAAAVILKNKRYILYNPKFMDNINSATGNKWAAISILAHEIGHHLNGHTLDNVGSRPQTELEADEFSGFVLRKMGASLADAQSAMSLIAKMKGSHTHPAKNDRLAYIATGWKSAGEYNPDNTDVADNSSPSPVITKQPAVAQRPVAVKQPVVVKTSQPAVKPELTKREKIQQSIMSGRNIASDAHLNSNPNGQYYLTTKGNLVQVTDENVYLIASLERSDRPGYKLMLDDKGSGSDMYIGAGGVLVNGSGKRIGYLRSR</sequence>
<accession>A0A2S1QY60</accession>
<proteinExistence type="predicted"/>
<dbReference type="Proteomes" id="UP000244929">
    <property type="component" value="Chromosome"/>
</dbReference>
<dbReference type="EMBL" id="CP029186">
    <property type="protein sequence ID" value="AWH85357.1"/>
    <property type="molecule type" value="Genomic_DNA"/>
</dbReference>
<reference evidence="1 2" key="1">
    <citation type="submission" date="2018-04" db="EMBL/GenBank/DDBJ databases">
        <title>Genome sequencing of Flavobacterium sp. HYN0059.</title>
        <authorList>
            <person name="Yi H."/>
            <person name="Baek C."/>
        </authorList>
    </citation>
    <scope>NUCLEOTIDE SEQUENCE [LARGE SCALE GENOMIC DNA]</scope>
    <source>
        <strain evidence="1 2">HYN0059</strain>
    </source>
</reference>
<keyword evidence="2" id="KW-1185">Reference proteome</keyword>